<dbReference type="EMBL" id="CP005587">
    <property type="protein sequence ID" value="AGK59119.1"/>
    <property type="molecule type" value="Genomic_DNA"/>
</dbReference>
<name>N0B6B6_9HYPH</name>
<dbReference type="Proteomes" id="UP000005952">
    <property type="component" value="Chromosome"/>
</dbReference>
<evidence type="ECO:0000313" key="1">
    <source>
        <dbReference type="EMBL" id="AGK59119.1"/>
    </source>
</evidence>
<accession>N0B6B6</accession>
<reference evidence="1 2" key="1">
    <citation type="journal article" date="2013" name="Genome Announc.">
        <title>Genome sequences for three denitrifying bacterial strains isolated from a uranium- and nitrate-contaminated subsurface environment.</title>
        <authorList>
            <person name="Venkatramanan R."/>
            <person name="Prakash O."/>
            <person name="Woyke T."/>
            <person name="Chain P."/>
            <person name="Goodwin L.A."/>
            <person name="Watson D."/>
            <person name="Brooks S."/>
            <person name="Kostka J.E."/>
            <person name="Green S.J."/>
        </authorList>
    </citation>
    <scope>NUCLEOTIDE SEQUENCE [LARGE SCALE GENOMIC DNA]</scope>
    <source>
        <strain evidence="1 2">1NES1</strain>
    </source>
</reference>
<proteinExistence type="predicted"/>
<dbReference type="STRING" id="670307.HYPDE_37238"/>
<dbReference type="AlphaFoldDB" id="N0B6B6"/>
<keyword evidence="2" id="KW-1185">Reference proteome</keyword>
<sequence length="65" mass="7009">MSLILVSRQVPQGSFADGRPERTLLEQLLARGVVFATRSAASGLFAAFQVGPQDFREALGTRFLG</sequence>
<gene>
    <name evidence="1" type="ORF">HYPDE_37238</name>
</gene>
<protein>
    <submittedName>
        <fullName evidence="1">Uncharacterized protein</fullName>
    </submittedName>
</protein>
<organism evidence="1 2">
    <name type="scientific">Hyphomicrobium denitrificans 1NES1</name>
    <dbReference type="NCBI Taxonomy" id="670307"/>
    <lineage>
        <taxon>Bacteria</taxon>
        <taxon>Pseudomonadati</taxon>
        <taxon>Pseudomonadota</taxon>
        <taxon>Alphaproteobacteria</taxon>
        <taxon>Hyphomicrobiales</taxon>
        <taxon>Hyphomicrobiaceae</taxon>
        <taxon>Hyphomicrobium</taxon>
    </lineage>
</organism>
<evidence type="ECO:0000313" key="2">
    <source>
        <dbReference type="Proteomes" id="UP000005952"/>
    </source>
</evidence>
<dbReference type="HOGENOM" id="CLU_2843938_0_0_5"/>
<dbReference type="KEGG" id="hdt:HYPDE_37238"/>